<keyword evidence="5" id="KW-1185">Reference proteome</keyword>
<dbReference type="OrthoDB" id="25002at2759"/>
<dbReference type="InterPro" id="IPR036915">
    <property type="entry name" value="Cyclin-like_sf"/>
</dbReference>
<dbReference type="GO" id="GO:0006357">
    <property type="term" value="P:regulation of transcription by RNA polymerase II"/>
    <property type="evidence" value="ECO:0007669"/>
    <property type="project" value="InterPro"/>
</dbReference>
<dbReference type="EMBL" id="KZ992719">
    <property type="protein sequence ID" value="RKP07444.1"/>
    <property type="molecule type" value="Genomic_DNA"/>
</dbReference>
<dbReference type="SUPFAM" id="SSF47954">
    <property type="entry name" value="Cyclin-like"/>
    <property type="match status" value="1"/>
</dbReference>
<feature type="region of interest" description="Disordered" evidence="2">
    <location>
        <begin position="296"/>
        <end position="383"/>
    </location>
</feature>
<dbReference type="STRING" id="78915.A0A4P9XNC5"/>
<evidence type="ECO:0000313" key="5">
    <source>
        <dbReference type="Proteomes" id="UP000271241"/>
    </source>
</evidence>
<protein>
    <submittedName>
        <fullName evidence="4">Cyclin-like protein</fullName>
    </submittedName>
</protein>
<reference evidence="5" key="1">
    <citation type="journal article" date="2018" name="Nat. Microbiol.">
        <title>Leveraging single-cell genomics to expand the fungal tree of life.</title>
        <authorList>
            <person name="Ahrendt S.R."/>
            <person name="Quandt C.A."/>
            <person name="Ciobanu D."/>
            <person name="Clum A."/>
            <person name="Salamov A."/>
            <person name="Andreopoulos B."/>
            <person name="Cheng J.F."/>
            <person name="Woyke T."/>
            <person name="Pelin A."/>
            <person name="Henrissat B."/>
            <person name="Reynolds N.K."/>
            <person name="Benny G.L."/>
            <person name="Smith M.E."/>
            <person name="James T.Y."/>
            <person name="Grigoriev I.V."/>
        </authorList>
    </citation>
    <scope>NUCLEOTIDE SEQUENCE [LARGE SCALE GENOMIC DNA]</scope>
    <source>
        <strain evidence="5">RSA 1356</strain>
    </source>
</reference>
<organism evidence="4 5">
    <name type="scientific">Thamnocephalis sphaerospora</name>
    <dbReference type="NCBI Taxonomy" id="78915"/>
    <lineage>
        <taxon>Eukaryota</taxon>
        <taxon>Fungi</taxon>
        <taxon>Fungi incertae sedis</taxon>
        <taxon>Zoopagomycota</taxon>
        <taxon>Zoopagomycotina</taxon>
        <taxon>Zoopagomycetes</taxon>
        <taxon>Zoopagales</taxon>
        <taxon>Sigmoideomycetaceae</taxon>
        <taxon>Thamnocephalis</taxon>
    </lineage>
</organism>
<evidence type="ECO:0000313" key="4">
    <source>
        <dbReference type="EMBL" id="RKP07444.1"/>
    </source>
</evidence>
<gene>
    <name evidence="4" type="ORF">THASP1DRAFT_30744</name>
</gene>
<feature type="compositionally biased region" description="Polar residues" evidence="2">
    <location>
        <begin position="325"/>
        <end position="336"/>
    </location>
</feature>
<dbReference type="InterPro" id="IPR043198">
    <property type="entry name" value="Cyclin/Ssn8"/>
</dbReference>
<dbReference type="InterPro" id="IPR013763">
    <property type="entry name" value="Cyclin-like_dom"/>
</dbReference>
<sequence>MSHPHEYEHQRVPPPPPPPPRPRGAKTVAPGRTANLSAHASPVTAGREASVSRALAGARVEQTPIAVCSRVYFTRRDLLDAAPDDPVRASEARAQWCRYIADIGRLCGFPLETTCTAMMLYHRFYAVHSLSAYAPQDASVACIFVACKVEETLKRLRDILSVALQLDSKDNKLLDVMSPEFEAHRQRIIGLERLVLQALCFDFRVRHPSTYVIRYEAKIWRTKRGVLQQTDVCLQMTEHYCSTATAADAEMYKGARTRIQLRLDRASLVAKHTDGGGQAHSDSDAKRQRVLAAGKQDTIRYVVHPQLPPPPPPRPVPAHSVARHSGSSGSATNEPANSDMPYGANHAMDVQERETEERKRRRIADCGDSSDAFNQTRPNPDKL</sequence>
<dbReference type="Proteomes" id="UP000271241">
    <property type="component" value="Unassembled WGS sequence"/>
</dbReference>
<feature type="compositionally biased region" description="Basic and acidic residues" evidence="2">
    <location>
        <begin position="1"/>
        <end position="11"/>
    </location>
</feature>
<feature type="compositionally biased region" description="Pro residues" evidence="2">
    <location>
        <begin position="306"/>
        <end position="316"/>
    </location>
</feature>
<feature type="compositionally biased region" description="Pro residues" evidence="2">
    <location>
        <begin position="12"/>
        <end position="22"/>
    </location>
</feature>
<evidence type="ECO:0000256" key="1">
    <source>
        <dbReference type="RuleBase" id="RU000383"/>
    </source>
</evidence>
<dbReference type="PANTHER" id="PTHR10026">
    <property type="entry name" value="CYCLIN"/>
    <property type="match status" value="1"/>
</dbReference>
<dbReference type="InterPro" id="IPR006671">
    <property type="entry name" value="Cyclin_N"/>
</dbReference>
<comment type="similarity">
    <text evidence="1">Belongs to the cyclin family.</text>
</comment>
<dbReference type="Pfam" id="PF00134">
    <property type="entry name" value="Cyclin_N"/>
    <property type="match status" value="1"/>
</dbReference>
<accession>A0A4P9XNC5</accession>
<proteinExistence type="inferred from homology"/>
<dbReference type="GO" id="GO:0016538">
    <property type="term" value="F:cyclin-dependent protein serine/threonine kinase regulator activity"/>
    <property type="evidence" value="ECO:0007669"/>
    <property type="project" value="InterPro"/>
</dbReference>
<feature type="compositionally biased region" description="Polar residues" evidence="2">
    <location>
        <begin position="371"/>
        <end position="383"/>
    </location>
</feature>
<feature type="compositionally biased region" description="Basic and acidic residues" evidence="2">
    <location>
        <begin position="349"/>
        <end position="358"/>
    </location>
</feature>
<feature type="domain" description="Cyclin-like" evidence="3">
    <location>
        <begin position="98"/>
        <end position="197"/>
    </location>
</feature>
<dbReference type="SMART" id="SM00385">
    <property type="entry name" value="CYCLIN"/>
    <property type="match status" value="1"/>
</dbReference>
<keyword evidence="1" id="KW-0195">Cyclin</keyword>
<dbReference type="AlphaFoldDB" id="A0A4P9XNC5"/>
<evidence type="ECO:0000259" key="3">
    <source>
        <dbReference type="SMART" id="SM00385"/>
    </source>
</evidence>
<name>A0A4P9XNC5_9FUNG</name>
<evidence type="ECO:0000256" key="2">
    <source>
        <dbReference type="SAM" id="MobiDB-lite"/>
    </source>
</evidence>
<dbReference type="Gene3D" id="1.10.472.10">
    <property type="entry name" value="Cyclin-like"/>
    <property type="match status" value="1"/>
</dbReference>
<feature type="region of interest" description="Disordered" evidence="2">
    <location>
        <begin position="1"/>
        <end position="31"/>
    </location>
</feature>